<accession>A0A9W5W758</accession>
<keyword evidence="7 11" id="KW-0520">NAD</keyword>
<comment type="pathway">
    <text evidence="3 11">Carbohydrate metabolism; galactose metabolism.</text>
</comment>
<dbReference type="EC" id="5.1.3.2" evidence="5 11"/>
<dbReference type="PANTHER" id="PTHR43725">
    <property type="entry name" value="UDP-GLUCOSE 4-EPIMERASE"/>
    <property type="match status" value="1"/>
</dbReference>
<dbReference type="Gene3D" id="3.40.50.720">
    <property type="entry name" value="NAD(P)-binding Rossmann-like Domain"/>
    <property type="match status" value="1"/>
</dbReference>
<dbReference type="NCBIfam" id="TIGR01179">
    <property type="entry name" value="galE"/>
    <property type="match status" value="1"/>
</dbReference>
<gene>
    <name evidence="13" type="ORF">BG53_05215</name>
</gene>
<comment type="caution">
    <text evidence="13">The sequence shown here is derived from an EMBL/GenBank/DDBJ whole genome shotgun (WGS) entry which is preliminary data.</text>
</comment>
<dbReference type="Gene3D" id="3.90.25.10">
    <property type="entry name" value="UDP-galactose 4-epimerase, domain 1"/>
    <property type="match status" value="1"/>
</dbReference>
<dbReference type="InterPro" id="IPR001509">
    <property type="entry name" value="Epimerase_deHydtase"/>
</dbReference>
<keyword evidence="14" id="KW-1185">Reference proteome</keyword>
<evidence type="ECO:0000256" key="10">
    <source>
        <dbReference type="ARBA" id="ARBA00023277"/>
    </source>
</evidence>
<dbReference type="EMBL" id="JFHU01000177">
    <property type="protein sequence ID" value="EXX86825.1"/>
    <property type="molecule type" value="Genomic_DNA"/>
</dbReference>
<dbReference type="RefSeq" id="WP_036583766.1">
    <property type="nucleotide sequence ID" value="NZ_KK082195.1"/>
</dbReference>
<evidence type="ECO:0000256" key="3">
    <source>
        <dbReference type="ARBA" id="ARBA00004947"/>
    </source>
</evidence>
<keyword evidence="9 11" id="KW-0413">Isomerase</keyword>
<dbReference type="InterPro" id="IPR005886">
    <property type="entry name" value="UDP_G4E"/>
</dbReference>
<evidence type="ECO:0000256" key="8">
    <source>
        <dbReference type="ARBA" id="ARBA00023144"/>
    </source>
</evidence>
<proteinExistence type="inferred from homology"/>
<dbReference type="OrthoDB" id="9801785at2"/>
<comment type="catalytic activity">
    <reaction evidence="1 11">
        <text>UDP-alpha-D-glucose = UDP-alpha-D-galactose</text>
        <dbReference type="Rhea" id="RHEA:22168"/>
        <dbReference type="ChEBI" id="CHEBI:58885"/>
        <dbReference type="ChEBI" id="CHEBI:66914"/>
        <dbReference type="EC" id="5.1.3.2"/>
    </reaction>
</comment>
<dbReference type="CDD" id="cd05247">
    <property type="entry name" value="UDP_G4E_1_SDR_e"/>
    <property type="match status" value="1"/>
</dbReference>
<evidence type="ECO:0000256" key="7">
    <source>
        <dbReference type="ARBA" id="ARBA00023027"/>
    </source>
</evidence>
<dbReference type="SUPFAM" id="SSF51735">
    <property type="entry name" value="NAD(P)-binding Rossmann-fold domains"/>
    <property type="match status" value="1"/>
</dbReference>
<protein>
    <recommendedName>
        <fullName evidence="6 11">UDP-glucose 4-epimerase</fullName>
        <ecNumber evidence="5 11">5.1.3.2</ecNumber>
    </recommendedName>
</protein>
<evidence type="ECO:0000259" key="12">
    <source>
        <dbReference type="Pfam" id="PF01370"/>
    </source>
</evidence>
<organism evidence="13 14">
    <name type="scientific">Paenibacillus darwinianus</name>
    <dbReference type="NCBI Taxonomy" id="1380763"/>
    <lineage>
        <taxon>Bacteria</taxon>
        <taxon>Bacillati</taxon>
        <taxon>Bacillota</taxon>
        <taxon>Bacilli</taxon>
        <taxon>Bacillales</taxon>
        <taxon>Paenibacillaceae</taxon>
        <taxon>Paenibacillus</taxon>
    </lineage>
</organism>
<feature type="domain" description="NAD-dependent epimerase/dehydratase" evidence="12">
    <location>
        <begin position="3"/>
        <end position="251"/>
    </location>
</feature>
<evidence type="ECO:0000313" key="13">
    <source>
        <dbReference type="EMBL" id="EXX86825.1"/>
    </source>
</evidence>
<sequence>MAVLVTGGAGYIGSHTVAALLERGEQLVVVDNLQQGHKAAMLGGVFYEGDLRDGAFLDRVFCENAIDAVIHFAANSLVGESMKDPGKYYHNNVYGTLCLLEKMNEHGVQRIVFSSTAATYGEPEEVPIKESDRTLPTNAYGETKLAMERMMNWFDVAHGMKYVSLRYFNAAGAYAGGKIGEDHNPETHLVPIVLQTALGKRPHISVFGDDYGTPDGTCIRDYIHVSDLADAHILAVDRLRKGGDSGIFNLGNGTGYSVKEVIECARRVTGRAIPMVVEARRAGDPAVLVASSERARSELGWTPSRDGLEDIIRSAWEWHLANPDGYGDK</sequence>
<evidence type="ECO:0000313" key="14">
    <source>
        <dbReference type="Proteomes" id="UP000053750"/>
    </source>
</evidence>
<evidence type="ECO:0000256" key="2">
    <source>
        <dbReference type="ARBA" id="ARBA00001911"/>
    </source>
</evidence>
<dbReference type="GO" id="GO:0003978">
    <property type="term" value="F:UDP-glucose 4-epimerase activity"/>
    <property type="evidence" value="ECO:0007669"/>
    <property type="project" value="UniProtKB-UniRule"/>
</dbReference>
<evidence type="ECO:0000256" key="9">
    <source>
        <dbReference type="ARBA" id="ARBA00023235"/>
    </source>
</evidence>
<evidence type="ECO:0000256" key="5">
    <source>
        <dbReference type="ARBA" id="ARBA00013189"/>
    </source>
</evidence>
<comment type="similarity">
    <text evidence="4 11">Belongs to the NAD(P)-dependent epimerase/dehydratase family.</text>
</comment>
<name>A0A9W5W758_9BACL</name>
<evidence type="ECO:0000256" key="6">
    <source>
        <dbReference type="ARBA" id="ARBA00018569"/>
    </source>
</evidence>
<dbReference type="InterPro" id="IPR036291">
    <property type="entry name" value="NAD(P)-bd_dom_sf"/>
</dbReference>
<comment type="cofactor">
    <cofactor evidence="2 11">
        <name>NAD(+)</name>
        <dbReference type="ChEBI" id="CHEBI:57540"/>
    </cofactor>
</comment>
<dbReference type="GO" id="GO:0033499">
    <property type="term" value="P:galactose catabolic process via UDP-galactose, Leloir pathway"/>
    <property type="evidence" value="ECO:0007669"/>
    <property type="project" value="TreeGrafter"/>
</dbReference>
<reference evidence="13 14" key="1">
    <citation type="submission" date="2014-02" db="EMBL/GenBank/DDBJ databases">
        <title>Genome sequence of Paenibacillus darwinianus reveals adaptive mechanisms for survival in Antarctic soils.</title>
        <authorList>
            <person name="Dsouza M."/>
            <person name="Taylor M.W."/>
            <person name="Turner S.J."/>
            <person name="Aislabie J."/>
        </authorList>
    </citation>
    <scope>NUCLEOTIDE SEQUENCE [LARGE SCALE GENOMIC DNA]</scope>
    <source>
        <strain evidence="13 14">CE1</strain>
    </source>
</reference>
<evidence type="ECO:0000256" key="1">
    <source>
        <dbReference type="ARBA" id="ARBA00000083"/>
    </source>
</evidence>
<keyword evidence="10 11" id="KW-0119">Carbohydrate metabolism</keyword>
<evidence type="ECO:0000256" key="4">
    <source>
        <dbReference type="ARBA" id="ARBA00007637"/>
    </source>
</evidence>
<keyword evidence="8" id="KW-0299">Galactose metabolism</keyword>
<comment type="subunit">
    <text evidence="11">Homodimer.</text>
</comment>
<dbReference type="Pfam" id="PF01370">
    <property type="entry name" value="Epimerase"/>
    <property type="match status" value="1"/>
</dbReference>
<dbReference type="AlphaFoldDB" id="A0A9W5W758"/>
<dbReference type="Proteomes" id="UP000053750">
    <property type="component" value="Unassembled WGS sequence"/>
</dbReference>
<dbReference type="PANTHER" id="PTHR43725:SF53">
    <property type="entry name" value="UDP-ARABINOSE 4-EPIMERASE 1"/>
    <property type="match status" value="1"/>
</dbReference>
<evidence type="ECO:0000256" key="11">
    <source>
        <dbReference type="RuleBase" id="RU366046"/>
    </source>
</evidence>